<dbReference type="NCBIfam" id="NF042914">
    <property type="entry name" value="SAV915_dom"/>
    <property type="match status" value="1"/>
</dbReference>
<proteinExistence type="predicted"/>
<dbReference type="EMBL" id="MTPX02000017">
    <property type="protein sequence ID" value="PHP53501.1"/>
    <property type="molecule type" value="Genomic_DNA"/>
</dbReference>
<accession>A0ABX4ME62</accession>
<reference evidence="1 2" key="1">
    <citation type="submission" date="2017-10" db="EMBL/GenBank/DDBJ databases">
        <title>Draft genome sequence of cellulolytic Actinomyces sp CtC72 isolated from cattle rumen fluid.</title>
        <authorList>
            <person name="Joshi A.J."/>
            <person name="Vasudevan G."/>
            <person name="Lanjekar V.B."/>
            <person name="Hivarkar S."/>
            <person name="Engineer A."/>
            <person name="Pore S.D."/>
            <person name="Dhakephalkar P.K."/>
            <person name="Dagar S."/>
        </authorList>
    </citation>
    <scope>NUCLEOTIDE SEQUENCE [LARGE SCALE GENOMIC DNA]</scope>
    <source>
        <strain evidence="2">CtC72</strain>
    </source>
</reference>
<protein>
    <submittedName>
        <fullName evidence="1">Uncharacterized protein</fullName>
    </submittedName>
</protein>
<dbReference type="InterPro" id="IPR049975">
    <property type="entry name" value="SAV_915-like_dom"/>
</dbReference>
<evidence type="ECO:0000313" key="2">
    <source>
        <dbReference type="Proteomes" id="UP000194577"/>
    </source>
</evidence>
<comment type="caution">
    <text evidence="1">The sequence shown here is derived from an EMBL/GenBank/DDBJ whole genome shotgun (WGS) entry which is preliminary data.</text>
</comment>
<dbReference type="Proteomes" id="UP000194577">
    <property type="component" value="Unassembled WGS sequence"/>
</dbReference>
<name>A0ABX4ME62_9ACTO</name>
<organism evidence="1 2">
    <name type="scientific">Actinomyces ruminis</name>
    <dbReference type="NCBI Taxonomy" id="1937003"/>
    <lineage>
        <taxon>Bacteria</taxon>
        <taxon>Bacillati</taxon>
        <taxon>Actinomycetota</taxon>
        <taxon>Actinomycetes</taxon>
        <taxon>Actinomycetales</taxon>
        <taxon>Actinomycetaceae</taxon>
        <taxon>Actinomyces</taxon>
    </lineage>
</organism>
<gene>
    <name evidence="1" type="ORF">BW737_002335</name>
</gene>
<keyword evidence="2" id="KW-1185">Reference proteome</keyword>
<evidence type="ECO:0000313" key="1">
    <source>
        <dbReference type="EMBL" id="PHP53501.1"/>
    </source>
</evidence>
<sequence>MALLAYTALDRLADCMGPHQPWVLYPTERLGDLESVEHYDVIYLDLPVPQELWRTAADVDRRSVR</sequence>